<comment type="caution">
    <text evidence="2">The sequence shown here is derived from an EMBL/GenBank/DDBJ whole genome shotgun (WGS) entry which is preliminary data.</text>
</comment>
<dbReference type="SUPFAM" id="SSF52540">
    <property type="entry name" value="P-loop containing nucleoside triphosphate hydrolases"/>
    <property type="match status" value="1"/>
</dbReference>
<dbReference type="Proteomes" id="UP001310248">
    <property type="component" value="Unassembled WGS sequence"/>
</dbReference>
<dbReference type="EMBL" id="JAYDYW010000002">
    <property type="protein sequence ID" value="MEE1672352.1"/>
    <property type="molecule type" value="Genomic_DNA"/>
</dbReference>
<sequence>MAKNWPKPIIALAGYSGSGKTTLLSQLIPLLKKQGLRIVVVKHSHHKLELDKPGKDSHQFVEAGADQVILACPNKRYHFSVQQQHDELDEQLNWVNWSLCDLVIVEGYRHSNVTKIEIYRKLNAKPLLHPTDQQIIAIATPDKLETDLPLLDLNKPKQISDFILAYTNKVKFVK</sequence>
<gene>
    <name evidence="2" type="primary">mobB</name>
    <name evidence="2" type="ORF">SNR37_001667</name>
</gene>
<dbReference type="InterPro" id="IPR027417">
    <property type="entry name" value="P-loop_NTPase"/>
</dbReference>
<accession>A0ABU7FYW1</accession>
<dbReference type="NCBIfam" id="TIGR00176">
    <property type="entry name" value="mobB"/>
    <property type="match status" value="1"/>
</dbReference>
<dbReference type="CDD" id="cd03116">
    <property type="entry name" value="MobB"/>
    <property type="match status" value="1"/>
</dbReference>
<reference evidence="3" key="1">
    <citation type="submission" date="2023-07" db="EMBL/GenBank/DDBJ databases">
        <title>Draft genome sequence of Agarivorans aestuarii strain ZMCS4, a CAZymes producing bacteria isolated from the marine brown algae Clodostephus spongiosus.</title>
        <authorList>
            <person name="Lorente B."/>
            <person name="Cabral C."/>
            <person name="Frias J."/>
            <person name="Faria J."/>
            <person name="Toubarro D."/>
        </authorList>
    </citation>
    <scope>NUCLEOTIDE SEQUENCE [LARGE SCALE GENOMIC DNA]</scope>
    <source>
        <strain evidence="3">ZMCS4</strain>
    </source>
</reference>
<feature type="domain" description="Molybdopterin-guanine dinucleotide biosynthesis protein B (MobB)" evidence="1">
    <location>
        <begin position="9"/>
        <end position="140"/>
    </location>
</feature>
<evidence type="ECO:0000259" key="1">
    <source>
        <dbReference type="Pfam" id="PF03205"/>
    </source>
</evidence>
<dbReference type="InterPro" id="IPR052539">
    <property type="entry name" value="MGD_biosynthesis_adapter"/>
</dbReference>
<evidence type="ECO:0000313" key="3">
    <source>
        <dbReference type="Proteomes" id="UP001310248"/>
    </source>
</evidence>
<keyword evidence="3" id="KW-1185">Reference proteome</keyword>
<evidence type="ECO:0000313" key="2">
    <source>
        <dbReference type="EMBL" id="MEE1672352.1"/>
    </source>
</evidence>
<dbReference type="Gene3D" id="3.40.50.300">
    <property type="entry name" value="P-loop containing nucleotide triphosphate hydrolases"/>
    <property type="match status" value="1"/>
</dbReference>
<protein>
    <submittedName>
        <fullName evidence="2">Molybdopterin-guanine dinucleotide biosynthesis protein B</fullName>
    </submittedName>
</protein>
<name>A0ABU7FYW1_9ALTE</name>
<proteinExistence type="predicted"/>
<dbReference type="PANTHER" id="PTHR40072">
    <property type="entry name" value="MOLYBDOPTERIN-GUANINE DINUCLEOTIDE BIOSYNTHESIS ADAPTER PROTEIN-RELATED"/>
    <property type="match status" value="1"/>
</dbReference>
<dbReference type="PANTHER" id="PTHR40072:SF1">
    <property type="entry name" value="MOLYBDOPTERIN-GUANINE DINUCLEOTIDE BIOSYNTHESIS ADAPTER PROTEIN"/>
    <property type="match status" value="1"/>
</dbReference>
<dbReference type="InterPro" id="IPR004435">
    <property type="entry name" value="MobB_dom"/>
</dbReference>
<organism evidence="2 3">
    <name type="scientific">Agarivorans aestuarii</name>
    <dbReference type="NCBI Taxonomy" id="1563703"/>
    <lineage>
        <taxon>Bacteria</taxon>
        <taxon>Pseudomonadati</taxon>
        <taxon>Pseudomonadota</taxon>
        <taxon>Gammaproteobacteria</taxon>
        <taxon>Alteromonadales</taxon>
        <taxon>Alteromonadaceae</taxon>
        <taxon>Agarivorans</taxon>
    </lineage>
</organism>
<dbReference type="Pfam" id="PF03205">
    <property type="entry name" value="MobB"/>
    <property type="match status" value="1"/>
</dbReference>
<dbReference type="RefSeq" id="WP_329773680.1">
    <property type="nucleotide sequence ID" value="NZ_JAYDYW010000002.1"/>
</dbReference>